<evidence type="ECO:0000256" key="3">
    <source>
        <dbReference type="ARBA" id="ARBA00022827"/>
    </source>
</evidence>
<dbReference type="EC" id="1.8.3.2" evidence="6"/>
<keyword evidence="2 6" id="KW-0285">Flavoprotein</keyword>
<dbReference type="Pfam" id="PF04777">
    <property type="entry name" value="Evr1_Alr"/>
    <property type="match status" value="1"/>
</dbReference>
<evidence type="ECO:0000256" key="4">
    <source>
        <dbReference type="ARBA" id="ARBA00023002"/>
    </source>
</evidence>
<keyword evidence="9" id="KW-1185">Reference proteome</keyword>
<keyword evidence="4 6" id="KW-0560">Oxidoreductase</keyword>
<accession>A0A4T0X847</accession>
<proteinExistence type="predicted"/>
<dbReference type="AlphaFoldDB" id="A0A4T0X847"/>
<organism evidence="8 9">
    <name type="scientific">Pichia inconspicua</name>
    <dbReference type="NCBI Taxonomy" id="52247"/>
    <lineage>
        <taxon>Eukaryota</taxon>
        <taxon>Fungi</taxon>
        <taxon>Dikarya</taxon>
        <taxon>Ascomycota</taxon>
        <taxon>Saccharomycotina</taxon>
        <taxon>Pichiomycetes</taxon>
        <taxon>Pichiales</taxon>
        <taxon>Pichiaceae</taxon>
        <taxon>Pichia</taxon>
    </lineage>
</organism>
<comment type="cofactor">
    <cofactor evidence="1 6">
        <name>FAD</name>
        <dbReference type="ChEBI" id="CHEBI:57692"/>
    </cofactor>
</comment>
<dbReference type="EMBL" id="SELW01000039">
    <property type="protein sequence ID" value="TID31237.1"/>
    <property type="molecule type" value="Genomic_DNA"/>
</dbReference>
<comment type="caution">
    <text evidence="8">The sequence shown here is derived from an EMBL/GenBank/DDBJ whole genome shotgun (WGS) entry which is preliminary data.</text>
</comment>
<reference evidence="8 9" key="1">
    <citation type="journal article" date="2019" name="Front. Genet.">
        <title>Whole-Genome Sequencing of the Opportunistic Yeast Pathogen Candida inconspicua Uncovers Its Hybrid Origin.</title>
        <authorList>
            <person name="Mixao V."/>
            <person name="Hansen A.P."/>
            <person name="Saus E."/>
            <person name="Boekhout T."/>
            <person name="Lass-Florl C."/>
            <person name="Gabaldon T."/>
        </authorList>
    </citation>
    <scope>NUCLEOTIDE SEQUENCE [LARGE SCALE GENOMIC DNA]</scope>
    <source>
        <strain evidence="8 9">CBS 180</strain>
    </source>
</reference>
<protein>
    <recommendedName>
        <fullName evidence="6">Sulfhydryl oxidase</fullName>
        <ecNumber evidence="6">1.8.3.2</ecNumber>
    </recommendedName>
</protein>
<evidence type="ECO:0000256" key="1">
    <source>
        <dbReference type="ARBA" id="ARBA00001974"/>
    </source>
</evidence>
<sequence length="216" mass="23828">MKSLSGFRINKAAIISAVLLVLLYLQLSNRSDVRVDNGNGLQSLKGDLTVQDLDNSVISEKKLAETTPFMPHMGNETLKAELGRATWKVLHTVLARYPENPSQTEQSTLRTFIHSLSKVYPCGECARHFALILEKYPPQVGTRKNAALWGCVVHNAVNKRLGKPQYDCTTIIEDYDCGCGEEGDDEESVSGISSTDDDVEHLRSIKIESSEFNVGG</sequence>
<dbReference type="Proteomes" id="UP000307173">
    <property type="component" value="Unassembled WGS sequence"/>
</dbReference>
<feature type="domain" description="ERV/ALR sulfhydryl oxidase" evidence="7">
    <location>
        <begin position="75"/>
        <end position="175"/>
    </location>
</feature>
<dbReference type="GO" id="GO:0050660">
    <property type="term" value="F:flavin adenine dinucleotide binding"/>
    <property type="evidence" value="ECO:0007669"/>
    <property type="project" value="TreeGrafter"/>
</dbReference>
<evidence type="ECO:0000313" key="8">
    <source>
        <dbReference type="EMBL" id="TID31237.1"/>
    </source>
</evidence>
<dbReference type="GO" id="GO:0005739">
    <property type="term" value="C:mitochondrion"/>
    <property type="evidence" value="ECO:0007669"/>
    <property type="project" value="TreeGrafter"/>
</dbReference>
<dbReference type="Gene3D" id="1.20.120.310">
    <property type="entry name" value="ERV/ALR sulfhydryl oxidase domain"/>
    <property type="match status" value="1"/>
</dbReference>
<dbReference type="STRING" id="52247.A0A4T0X847"/>
<evidence type="ECO:0000256" key="2">
    <source>
        <dbReference type="ARBA" id="ARBA00022630"/>
    </source>
</evidence>
<keyword evidence="5" id="KW-1015">Disulfide bond</keyword>
<dbReference type="PANTHER" id="PTHR12645:SF1">
    <property type="entry name" value="FAD-LINKED SULFHYDRYL OXIDASE ERV2"/>
    <property type="match status" value="1"/>
</dbReference>
<dbReference type="InterPro" id="IPR017905">
    <property type="entry name" value="ERV/ALR_sulphydryl_oxidase"/>
</dbReference>
<dbReference type="PANTHER" id="PTHR12645">
    <property type="entry name" value="ALR/ERV"/>
    <property type="match status" value="1"/>
</dbReference>
<dbReference type="GO" id="GO:0016971">
    <property type="term" value="F:flavin-dependent sulfhydryl oxidase activity"/>
    <property type="evidence" value="ECO:0007669"/>
    <property type="project" value="InterPro"/>
</dbReference>
<dbReference type="PROSITE" id="PS51324">
    <property type="entry name" value="ERV_ALR"/>
    <property type="match status" value="1"/>
</dbReference>
<evidence type="ECO:0000259" key="7">
    <source>
        <dbReference type="PROSITE" id="PS51324"/>
    </source>
</evidence>
<keyword evidence="3 6" id="KW-0274">FAD</keyword>
<evidence type="ECO:0000256" key="5">
    <source>
        <dbReference type="ARBA" id="ARBA00023157"/>
    </source>
</evidence>
<dbReference type="SUPFAM" id="SSF69000">
    <property type="entry name" value="FAD-dependent thiol oxidase"/>
    <property type="match status" value="1"/>
</dbReference>
<dbReference type="InterPro" id="IPR036774">
    <property type="entry name" value="ERV/ALR_sulphydryl_oxid_sf"/>
</dbReference>
<dbReference type="FunFam" id="1.20.120.310:FF:000002">
    <property type="entry name" value="Sulfhydryl oxidase"/>
    <property type="match status" value="1"/>
</dbReference>
<dbReference type="OrthoDB" id="59470at2759"/>
<evidence type="ECO:0000313" key="9">
    <source>
        <dbReference type="Proteomes" id="UP000307173"/>
    </source>
</evidence>
<comment type="catalytic activity">
    <reaction evidence="6">
        <text>2 R'C(R)SH + O2 = R'C(R)S-S(R)CR' + H2O2</text>
        <dbReference type="Rhea" id="RHEA:17357"/>
        <dbReference type="ChEBI" id="CHEBI:15379"/>
        <dbReference type="ChEBI" id="CHEBI:16240"/>
        <dbReference type="ChEBI" id="CHEBI:16520"/>
        <dbReference type="ChEBI" id="CHEBI:17412"/>
        <dbReference type="EC" id="1.8.3.2"/>
    </reaction>
</comment>
<gene>
    <name evidence="8" type="ORF">CANINC_000180</name>
</gene>
<name>A0A4T0X847_9ASCO</name>
<evidence type="ECO:0000256" key="6">
    <source>
        <dbReference type="RuleBase" id="RU371123"/>
    </source>
</evidence>
<dbReference type="InterPro" id="IPR039799">
    <property type="entry name" value="ALR/ERV"/>
</dbReference>